<accession>A0A8H6RXZ0</accession>
<evidence type="ECO:0000256" key="3">
    <source>
        <dbReference type="ARBA" id="ARBA00022833"/>
    </source>
</evidence>
<feature type="domain" description="C2H2-type" evidence="6">
    <location>
        <begin position="102"/>
        <end position="129"/>
    </location>
</feature>
<reference evidence="7" key="1">
    <citation type="submission" date="2020-05" db="EMBL/GenBank/DDBJ databases">
        <title>Mycena genomes resolve the evolution of fungal bioluminescence.</title>
        <authorList>
            <person name="Tsai I.J."/>
        </authorList>
    </citation>
    <scope>NUCLEOTIDE SEQUENCE</scope>
    <source>
        <strain evidence="7">171206Taipei</strain>
    </source>
</reference>
<dbReference type="OrthoDB" id="10018191at2759"/>
<dbReference type="SUPFAM" id="SSF57667">
    <property type="entry name" value="beta-beta-alpha zinc fingers"/>
    <property type="match status" value="1"/>
</dbReference>
<feature type="region of interest" description="Disordered" evidence="5">
    <location>
        <begin position="230"/>
        <end position="257"/>
    </location>
</feature>
<keyword evidence="1" id="KW-0479">Metal-binding</keyword>
<comment type="caution">
    <text evidence="7">The sequence shown here is derived from an EMBL/GenBank/DDBJ whole genome shotgun (WGS) entry which is preliminary data.</text>
</comment>
<dbReference type="Gene3D" id="3.30.160.60">
    <property type="entry name" value="Classic Zinc Finger"/>
    <property type="match status" value="2"/>
</dbReference>
<dbReference type="GO" id="GO:0008270">
    <property type="term" value="F:zinc ion binding"/>
    <property type="evidence" value="ECO:0007669"/>
    <property type="project" value="UniProtKB-KW"/>
</dbReference>
<dbReference type="InterPro" id="IPR013087">
    <property type="entry name" value="Znf_C2H2_type"/>
</dbReference>
<dbReference type="EMBL" id="JACAZF010000018">
    <property type="protein sequence ID" value="KAF7288943.1"/>
    <property type="molecule type" value="Genomic_DNA"/>
</dbReference>
<evidence type="ECO:0000256" key="1">
    <source>
        <dbReference type="ARBA" id="ARBA00022723"/>
    </source>
</evidence>
<protein>
    <recommendedName>
        <fullName evidence="6">C2H2-type domain-containing protein</fullName>
    </recommendedName>
</protein>
<dbReference type="SMART" id="SM00355">
    <property type="entry name" value="ZnF_C2H2"/>
    <property type="match status" value="2"/>
</dbReference>
<dbReference type="AlphaFoldDB" id="A0A8H6RXZ0"/>
<evidence type="ECO:0000256" key="4">
    <source>
        <dbReference type="PROSITE-ProRule" id="PRU00042"/>
    </source>
</evidence>
<dbReference type="RefSeq" id="XP_037213095.1">
    <property type="nucleotide sequence ID" value="XM_037370503.1"/>
</dbReference>
<feature type="region of interest" description="Disordered" evidence="5">
    <location>
        <begin position="45"/>
        <end position="66"/>
    </location>
</feature>
<dbReference type="GO" id="GO:0000981">
    <property type="term" value="F:DNA-binding transcription factor activity, RNA polymerase II-specific"/>
    <property type="evidence" value="ECO:0007669"/>
    <property type="project" value="TreeGrafter"/>
</dbReference>
<organism evidence="7 8">
    <name type="scientific">Mycena indigotica</name>
    <dbReference type="NCBI Taxonomy" id="2126181"/>
    <lineage>
        <taxon>Eukaryota</taxon>
        <taxon>Fungi</taxon>
        <taxon>Dikarya</taxon>
        <taxon>Basidiomycota</taxon>
        <taxon>Agaricomycotina</taxon>
        <taxon>Agaricomycetes</taxon>
        <taxon>Agaricomycetidae</taxon>
        <taxon>Agaricales</taxon>
        <taxon>Marasmiineae</taxon>
        <taxon>Mycenaceae</taxon>
        <taxon>Mycena</taxon>
    </lineage>
</organism>
<keyword evidence="8" id="KW-1185">Reference proteome</keyword>
<keyword evidence="3" id="KW-0862">Zinc</keyword>
<evidence type="ECO:0000259" key="6">
    <source>
        <dbReference type="PROSITE" id="PS50157"/>
    </source>
</evidence>
<keyword evidence="2 4" id="KW-0863">Zinc-finger</keyword>
<dbReference type="Proteomes" id="UP000636479">
    <property type="component" value="Unassembled WGS sequence"/>
</dbReference>
<feature type="domain" description="C2H2-type" evidence="6">
    <location>
        <begin position="71"/>
        <end position="101"/>
    </location>
</feature>
<dbReference type="PROSITE" id="PS50157">
    <property type="entry name" value="ZINC_FINGER_C2H2_2"/>
    <property type="match status" value="2"/>
</dbReference>
<dbReference type="PANTHER" id="PTHR23235:SF120">
    <property type="entry name" value="KRUPPEL-LIKE FACTOR 15"/>
    <property type="match status" value="1"/>
</dbReference>
<evidence type="ECO:0000313" key="8">
    <source>
        <dbReference type="Proteomes" id="UP000636479"/>
    </source>
</evidence>
<evidence type="ECO:0000256" key="5">
    <source>
        <dbReference type="SAM" id="MobiDB-lite"/>
    </source>
</evidence>
<name>A0A8H6RXZ0_9AGAR</name>
<dbReference type="GO" id="GO:0000978">
    <property type="term" value="F:RNA polymerase II cis-regulatory region sequence-specific DNA binding"/>
    <property type="evidence" value="ECO:0007669"/>
    <property type="project" value="TreeGrafter"/>
</dbReference>
<dbReference type="InterPro" id="IPR036236">
    <property type="entry name" value="Znf_C2H2_sf"/>
</dbReference>
<feature type="compositionally biased region" description="Polar residues" evidence="5">
    <location>
        <begin position="230"/>
        <end position="245"/>
    </location>
</feature>
<gene>
    <name evidence="7" type="ORF">MIND_01410700</name>
</gene>
<sequence length="365" mass="39608">MHSNPPPPLELVDSAIHHNMLAVHSQYGHGHQLYAPLPSHPLDYVSSSSSCEPTPPPSMGPKRYRSTPPKFQCVGYGDCRMIFSRSEHLARHIRKHTGERPFTCHCGKQFSRLDNLRQHAQTVHSAPEDRPLNERMMRALAGINASMMAGVRRRRYGNGGPATSPSSPLPMMYSPGYASSSMSSSPGLSSSGSSCASPALSNAPFPYEPESGHAVFAAYTAGYPSGSHSLPASPSYPSFQSQYTSHSPYPPHQPQSAPAFEVEASDYLAAGAIASQVHGHAIVKQEEVDLGLDLDEFYRAVCGSPSDFVAGPGYDCDSSSSPSPPQSPEYYSNHQEREMTNAEYYRAVQAEYYSQQPQAAYAFAS</sequence>
<dbReference type="PANTHER" id="PTHR23235">
    <property type="entry name" value="KRUEPPEL-LIKE TRANSCRIPTION FACTOR"/>
    <property type="match status" value="1"/>
</dbReference>
<proteinExistence type="predicted"/>
<evidence type="ECO:0000313" key="7">
    <source>
        <dbReference type="EMBL" id="KAF7288943.1"/>
    </source>
</evidence>
<dbReference type="FunFam" id="3.30.160.60:FF:002343">
    <property type="entry name" value="Zinc finger protein 33A"/>
    <property type="match status" value="1"/>
</dbReference>
<evidence type="ECO:0000256" key="2">
    <source>
        <dbReference type="ARBA" id="ARBA00022771"/>
    </source>
</evidence>
<feature type="region of interest" description="Disordered" evidence="5">
    <location>
        <begin position="313"/>
        <end position="337"/>
    </location>
</feature>
<dbReference type="GeneID" id="59353019"/>
<dbReference type="Pfam" id="PF00096">
    <property type="entry name" value="zf-C2H2"/>
    <property type="match status" value="2"/>
</dbReference>